<name>A0A518G172_9BACT</name>
<evidence type="ECO:0000256" key="1">
    <source>
        <dbReference type="SAM" id="MobiDB-lite"/>
    </source>
</evidence>
<dbReference type="KEGG" id="ahel:Q31a_06350"/>
<dbReference type="GO" id="GO:0016887">
    <property type="term" value="F:ATP hydrolysis activity"/>
    <property type="evidence" value="ECO:0007669"/>
    <property type="project" value="InterPro"/>
</dbReference>
<dbReference type="Gene3D" id="1.10.8.80">
    <property type="entry name" value="Magnesium chelatase subunit I, C-Terminal domain"/>
    <property type="match status" value="1"/>
</dbReference>
<evidence type="ECO:0000313" key="3">
    <source>
        <dbReference type="EMBL" id="QDV22351.1"/>
    </source>
</evidence>
<proteinExistence type="predicted"/>
<gene>
    <name evidence="3" type="ORF">Q31a_06350</name>
</gene>
<feature type="region of interest" description="Disordered" evidence="1">
    <location>
        <begin position="323"/>
        <end position="368"/>
    </location>
</feature>
<reference evidence="3 4" key="1">
    <citation type="submission" date="2019-02" db="EMBL/GenBank/DDBJ databases">
        <title>Deep-cultivation of Planctomycetes and their phenomic and genomic characterization uncovers novel biology.</title>
        <authorList>
            <person name="Wiegand S."/>
            <person name="Jogler M."/>
            <person name="Boedeker C."/>
            <person name="Pinto D."/>
            <person name="Vollmers J."/>
            <person name="Rivas-Marin E."/>
            <person name="Kohn T."/>
            <person name="Peeters S.H."/>
            <person name="Heuer A."/>
            <person name="Rast P."/>
            <person name="Oberbeckmann S."/>
            <person name="Bunk B."/>
            <person name="Jeske O."/>
            <person name="Meyerdierks A."/>
            <person name="Storesund J.E."/>
            <person name="Kallscheuer N."/>
            <person name="Luecker S."/>
            <person name="Lage O.M."/>
            <person name="Pohl T."/>
            <person name="Merkel B.J."/>
            <person name="Hornburger P."/>
            <person name="Mueller R.-W."/>
            <person name="Bruemmer F."/>
            <person name="Labrenz M."/>
            <person name="Spormann A.M."/>
            <person name="Op den Camp H."/>
            <person name="Overmann J."/>
            <person name="Amann R."/>
            <person name="Jetten M.S.M."/>
            <person name="Mascher T."/>
            <person name="Medema M.H."/>
            <person name="Devos D.P."/>
            <person name="Kaster A.-K."/>
            <person name="Ovreas L."/>
            <person name="Rohde M."/>
            <person name="Galperin M.Y."/>
            <person name="Jogler C."/>
        </authorList>
    </citation>
    <scope>NUCLEOTIDE SEQUENCE [LARGE SCALE GENOMIC DNA]</scope>
    <source>
        <strain evidence="3 4">Q31a</strain>
    </source>
</reference>
<dbReference type="RefSeq" id="WP_145073783.1">
    <property type="nucleotide sequence ID" value="NZ_CP036298.1"/>
</dbReference>
<feature type="compositionally biased region" description="Low complexity" evidence="1">
    <location>
        <begin position="323"/>
        <end position="335"/>
    </location>
</feature>
<dbReference type="InterPro" id="IPR011703">
    <property type="entry name" value="ATPase_AAA-3"/>
</dbReference>
<sequence>MRTTKQLFETISTELQKLFVGQDELVLSTLVALFSGGHVLIESLPGMGKTLFVRALGRILGCHFGRIQFTADLMPSDITGAPLLDVRTQEFHFRPGPVFTQILLADEINRSPAKTHAALLEIMQEYRVTVDGTSHVIERPFIVLATQNPLESEGTYNLPEAQLDRFMFKVVVEYPGELEEERILTLHSQQIDLNHRIEAELQVVTSPAEIMNIIELNAHVRIEPQLVQYINRVVRQTRQWPAFHLGASPRAGLALIQGARTLAAFRGRDYAIPDDVVDIAIPALRHRVIMTAEAEVEGLRVDDQLQLLLRSIEVPRGIDNAAPTAAAPSLPPSNAMDPSVTAPPGTAHPSPPPIHQPTQPKLSEGQDL</sequence>
<dbReference type="InterPro" id="IPR003593">
    <property type="entry name" value="AAA+_ATPase"/>
</dbReference>
<dbReference type="InterPro" id="IPR027417">
    <property type="entry name" value="P-loop_NTPase"/>
</dbReference>
<evidence type="ECO:0000259" key="2">
    <source>
        <dbReference type="SMART" id="SM00382"/>
    </source>
</evidence>
<dbReference type="SUPFAM" id="SSF52540">
    <property type="entry name" value="P-loop containing nucleoside triphosphate hydrolases"/>
    <property type="match status" value="1"/>
</dbReference>
<accession>A0A518G172</accession>
<dbReference type="PIRSF" id="PIRSF002849">
    <property type="entry name" value="AAA_ATPase_chaperone_MoxR_prd"/>
    <property type="match status" value="1"/>
</dbReference>
<dbReference type="Pfam" id="PF07726">
    <property type="entry name" value="AAA_3"/>
    <property type="match status" value="1"/>
</dbReference>
<dbReference type="AlphaFoldDB" id="A0A518G172"/>
<dbReference type="SMART" id="SM00382">
    <property type="entry name" value="AAA"/>
    <property type="match status" value="1"/>
</dbReference>
<dbReference type="GO" id="GO:0005524">
    <property type="term" value="F:ATP binding"/>
    <property type="evidence" value="ECO:0007669"/>
    <property type="project" value="InterPro"/>
</dbReference>
<dbReference type="Gene3D" id="3.40.50.300">
    <property type="entry name" value="P-loop containing nucleotide triphosphate hydrolases"/>
    <property type="match status" value="1"/>
</dbReference>
<dbReference type="Pfam" id="PF17863">
    <property type="entry name" value="AAA_lid_2"/>
    <property type="match status" value="1"/>
</dbReference>
<evidence type="ECO:0000313" key="4">
    <source>
        <dbReference type="Proteomes" id="UP000318017"/>
    </source>
</evidence>
<dbReference type="PANTHER" id="PTHR42759:SF1">
    <property type="entry name" value="MAGNESIUM-CHELATASE SUBUNIT CHLD"/>
    <property type="match status" value="1"/>
</dbReference>
<dbReference type="PANTHER" id="PTHR42759">
    <property type="entry name" value="MOXR FAMILY PROTEIN"/>
    <property type="match status" value="1"/>
</dbReference>
<organism evidence="3 4">
    <name type="scientific">Aureliella helgolandensis</name>
    <dbReference type="NCBI Taxonomy" id="2527968"/>
    <lineage>
        <taxon>Bacteria</taxon>
        <taxon>Pseudomonadati</taxon>
        <taxon>Planctomycetota</taxon>
        <taxon>Planctomycetia</taxon>
        <taxon>Pirellulales</taxon>
        <taxon>Pirellulaceae</taxon>
        <taxon>Aureliella</taxon>
    </lineage>
</organism>
<dbReference type="Proteomes" id="UP000318017">
    <property type="component" value="Chromosome"/>
</dbReference>
<dbReference type="OrthoDB" id="9773454at2"/>
<keyword evidence="4" id="KW-1185">Reference proteome</keyword>
<dbReference type="InterPro" id="IPR041628">
    <property type="entry name" value="ChlI/MoxR_AAA_lid"/>
</dbReference>
<dbReference type="InterPro" id="IPR050764">
    <property type="entry name" value="CbbQ/NirQ/NorQ/GpvN"/>
</dbReference>
<dbReference type="CDD" id="cd00009">
    <property type="entry name" value="AAA"/>
    <property type="match status" value="1"/>
</dbReference>
<feature type="domain" description="AAA+ ATPase" evidence="2">
    <location>
        <begin position="35"/>
        <end position="176"/>
    </location>
</feature>
<dbReference type="EMBL" id="CP036298">
    <property type="protein sequence ID" value="QDV22351.1"/>
    <property type="molecule type" value="Genomic_DNA"/>
</dbReference>
<protein>
    <submittedName>
        <fullName evidence="3">ATPase family associated with various cellular activities (AAA)</fullName>
    </submittedName>
</protein>